<keyword evidence="3" id="KW-1185">Reference proteome</keyword>
<evidence type="ECO:0000313" key="3">
    <source>
        <dbReference type="Proteomes" id="UP000269721"/>
    </source>
</evidence>
<feature type="non-terminal residue" evidence="2">
    <location>
        <position position="1"/>
    </location>
</feature>
<name>A0A4P9VWK0_9FUNG</name>
<evidence type="ECO:0000313" key="2">
    <source>
        <dbReference type="EMBL" id="RKO84081.1"/>
    </source>
</evidence>
<dbReference type="Proteomes" id="UP000269721">
    <property type="component" value="Unassembled WGS sequence"/>
</dbReference>
<sequence>ISVLWLDQAICQSIFSAIVPSSDVSTITSIQHSTTTTTAGATATIDIATAAAAVAFPAPATVTVTVLGKPSAGSISNARTARRIDAIVRGNSVSGAGRLRMAAALVALPIAVAFTCPAVDVGCGAERWMGGGPGGDRSGSGICTALEELGLRRRHIEINTWAPQSSVAGQMSKRKSGTSGGGRAGGTRDLDRSICSRRRDAGDAFVPSRVRSPLPLAPCPLPVRFLLSHHARSHEARLRLRPRSCIRCIDRLRFRLLSAAALAQSVSPCFDTCLALVVSQYSDIFGTASDPANNHPYPAVQLRPALIRLPLVLVNIAIPASLQPANASDPRTDLRPPPGAGIPHRVLDGGWLPRGGRVHRLETPELPDAHTLLPPSPLLPKSRPLVHLSQFLATFNAPAVSVTAPATVAATPVTHTASNSTNTAEGTPSACFTSCTTITTATITPPPTVSTMTTAAVSVPPVAIASTVLGGTVTITNIPDGIGDVPGIVRIVTSSGRVGAFIAGSSESGAGRVRVAAGIAALPFAVAFAFL</sequence>
<dbReference type="AlphaFoldDB" id="A0A4P9VWK0"/>
<accession>A0A4P9VWK0</accession>
<evidence type="ECO:0000256" key="1">
    <source>
        <dbReference type="SAM" id="MobiDB-lite"/>
    </source>
</evidence>
<proteinExistence type="predicted"/>
<protein>
    <submittedName>
        <fullName evidence="2">Uncharacterized protein</fullName>
    </submittedName>
</protein>
<gene>
    <name evidence="2" type="ORF">BDK51DRAFT_51099</name>
</gene>
<feature type="region of interest" description="Disordered" evidence="1">
    <location>
        <begin position="162"/>
        <end position="190"/>
    </location>
</feature>
<dbReference type="EMBL" id="ML000521">
    <property type="protein sequence ID" value="RKO84081.1"/>
    <property type="molecule type" value="Genomic_DNA"/>
</dbReference>
<organism evidence="2 3">
    <name type="scientific">Blyttiomyces helicus</name>
    <dbReference type="NCBI Taxonomy" id="388810"/>
    <lineage>
        <taxon>Eukaryota</taxon>
        <taxon>Fungi</taxon>
        <taxon>Fungi incertae sedis</taxon>
        <taxon>Chytridiomycota</taxon>
        <taxon>Chytridiomycota incertae sedis</taxon>
        <taxon>Chytridiomycetes</taxon>
        <taxon>Chytridiomycetes incertae sedis</taxon>
        <taxon>Blyttiomyces</taxon>
    </lineage>
</organism>
<reference evidence="3" key="1">
    <citation type="journal article" date="2018" name="Nat. Microbiol.">
        <title>Leveraging single-cell genomics to expand the fungal tree of life.</title>
        <authorList>
            <person name="Ahrendt S.R."/>
            <person name="Quandt C.A."/>
            <person name="Ciobanu D."/>
            <person name="Clum A."/>
            <person name="Salamov A."/>
            <person name="Andreopoulos B."/>
            <person name="Cheng J.F."/>
            <person name="Woyke T."/>
            <person name="Pelin A."/>
            <person name="Henrissat B."/>
            <person name="Reynolds N.K."/>
            <person name="Benny G.L."/>
            <person name="Smith M.E."/>
            <person name="James T.Y."/>
            <person name="Grigoriev I.V."/>
        </authorList>
    </citation>
    <scope>NUCLEOTIDE SEQUENCE [LARGE SCALE GENOMIC DNA]</scope>
</reference>